<organism evidence="1">
    <name type="scientific">Clostridium paraputrificum</name>
    <dbReference type="NCBI Taxonomy" id="29363"/>
    <lineage>
        <taxon>Bacteria</taxon>
        <taxon>Bacillati</taxon>
        <taxon>Bacillota</taxon>
        <taxon>Clostridia</taxon>
        <taxon>Eubacteriales</taxon>
        <taxon>Clostridiaceae</taxon>
        <taxon>Clostridium</taxon>
    </lineage>
</organism>
<dbReference type="RefSeq" id="WP_156561719.1">
    <property type="nucleotide sequence ID" value="NZ_CACRTV010000057.1"/>
</dbReference>
<name>A0A6N3F1P9_9CLOT</name>
<protein>
    <submittedName>
        <fullName evidence="1">Uncharacterized protein</fullName>
    </submittedName>
</protein>
<reference evidence="1" key="1">
    <citation type="submission" date="2019-11" db="EMBL/GenBank/DDBJ databases">
        <authorList>
            <person name="Feng L."/>
        </authorList>
    </citation>
    <scope>NUCLEOTIDE SEQUENCE</scope>
    <source>
        <strain evidence="1">CParaputrificumLFYP93</strain>
    </source>
</reference>
<gene>
    <name evidence="1" type="ORF">CPLFYP93_02350</name>
</gene>
<proteinExistence type="predicted"/>
<dbReference type="EMBL" id="CACRTV010000057">
    <property type="protein sequence ID" value="VYU45923.1"/>
    <property type="molecule type" value="Genomic_DNA"/>
</dbReference>
<sequence length="361" mass="41591">MSTNKSNSFTDIISEIEKDYNSDINGPVEGNYKSRYLRVISSNNNRELFKTIIKLDIDIAHHLRDYGIRVTTGITQSLINLGYWKSSNGYEFVLEQNITPSNTLGGSKVYFIITNRRRNKLIDCYRIDSSLNVDMSVINILNTIDYICTGNEVVNQLLVNRVFNYKYFSIMLISEEDYNTIVPYLDRVEIPGYIRIKVREKINSRRSISEYVIPLNLDLFVIAAGYLRELDIELTKDNFIYLVKNGLFNTDRHVLSFSIIDYGTYNNIRNIVKEINNPTSDTNYDEEEFNNLYDFLANKDIRQLSRVYTAIAFDNDSSDKTDLIKEVKSLVDDGIIDRPYGGLVNGIKETIAMIMAEYIGG</sequence>
<accession>A0A6N3F1P9</accession>
<dbReference type="AlphaFoldDB" id="A0A6N3F1P9"/>
<evidence type="ECO:0000313" key="1">
    <source>
        <dbReference type="EMBL" id="VYU45923.1"/>
    </source>
</evidence>